<dbReference type="InterPro" id="IPR013525">
    <property type="entry name" value="ABC2_TM"/>
</dbReference>
<sequence length="970" mass="104508">MRHSCYAPRSYGGILGINQFIVVNVFGVPCRAGSKDALPYGVIAFLKRRVLNSRVQGALLHTVFAIFKRDLLRILKNPVAIVITIGVAIIPAAYAWLNILANWDPYANTSTMPVAVANQDAGASVDFADKGATAINVGAQVEAQLKDNHKLGWTFVDADEAKAGVESGRYYAALVIPEDFSKDLASVLTGNITRPELEYYVNEKLSAVAPKVTDSGASTVESSIDDSFVETVTTAVVEAAKTEGLTLENRTSSGTDATRQKVLDARDQIASISQLLKDTQSSCQTAKDTIVEAKATTSQLKTSGENAHANLEHALGSLETTRTKTNALAQKLDSSLVNGATTISGISSEAASNTAAIHGTLSSANGTLSSVATRLQSTKDSLSAAKTSLDNAVAALPDTGSIADLKSRLKAESQRLGQQLSAQQALLDKVKTALDAAQTSTNETNDAAQSINNEVQSTANNLLSTRQALADEALPHLTSALDSFSSAGNGLAGTLGSLDSLLDQAQVSLDSLASTLDQASTALGSTQTSLDNALESLDNLATDLSAIDSSQVMEALRTYTGANTDQISSFMSSPVTIDEKTVYPVANYGTGVTPFYTDVALFVGGFVLVSIYKLEVDREQVGDFKPWQAYFGRWMLLNLVGILQALITCIGDIALGIQCVHPVAFVFAGLVESFVYVNMIYALAVALKHVGKALAVVILILQIPGSSGLYPIQMQPGFFQALYPWLPFTYGNNAMREAIAGFYGSYYVESLCILLLYVIPSLIIGVALRRHLLNINRLFDAKLRETDLMACEETEPPQANFRLTTLLKAALDSAAYRQVFEMRMAWFNTHYETMVRWGFRALLLCSTVLLIPLFIATQEIKFAVLILWIVSILLLILYLVTIEYIHDMAAQKMGLSELSQSQIMAMVSDRLNHEVAPFAPFSAMRKLDESHDKAKERLESLINHKTDEAAGPAPEERPKSKDRDAKGGDE</sequence>
<feature type="domain" description="ABC-2 type transporter transmembrane" evidence="7">
    <location>
        <begin position="87"/>
        <end position="765"/>
    </location>
</feature>
<dbReference type="InterPro" id="IPR017500">
    <property type="entry name" value="Phage_infect_YhgE_N"/>
</dbReference>
<keyword evidence="4 6" id="KW-0472">Membrane</keyword>
<feature type="transmembrane region" description="Helical" evidence="6">
    <location>
        <begin position="635"/>
        <end position="657"/>
    </location>
</feature>
<dbReference type="Pfam" id="PF12698">
    <property type="entry name" value="ABC2_membrane_3"/>
    <property type="match status" value="1"/>
</dbReference>
<feature type="region of interest" description="Disordered" evidence="5">
    <location>
        <begin position="938"/>
        <end position="970"/>
    </location>
</feature>
<evidence type="ECO:0000256" key="5">
    <source>
        <dbReference type="SAM" id="MobiDB-lite"/>
    </source>
</evidence>
<dbReference type="GO" id="GO:0016020">
    <property type="term" value="C:membrane"/>
    <property type="evidence" value="ECO:0007669"/>
    <property type="project" value="UniProtKB-SubCell"/>
</dbReference>
<evidence type="ECO:0000256" key="6">
    <source>
        <dbReference type="SAM" id="Phobius"/>
    </source>
</evidence>
<evidence type="ECO:0000313" key="8">
    <source>
        <dbReference type="EMBL" id="TGY61782.1"/>
    </source>
</evidence>
<feature type="transmembrane region" description="Helical" evidence="6">
    <location>
        <begin position="663"/>
        <end position="686"/>
    </location>
</feature>
<dbReference type="SUPFAM" id="SSF57997">
    <property type="entry name" value="Tropomyosin"/>
    <property type="match status" value="1"/>
</dbReference>
<reference evidence="8 9" key="1">
    <citation type="submission" date="2019-04" db="EMBL/GenBank/DDBJ databases">
        <title>Microbes associate with the intestines of laboratory mice.</title>
        <authorList>
            <person name="Navarre W."/>
            <person name="Wong E."/>
            <person name="Huang K."/>
            <person name="Tropini C."/>
            <person name="Ng K."/>
            <person name="Yu B."/>
        </authorList>
    </citation>
    <scope>NUCLEOTIDE SEQUENCE [LARGE SCALE GENOMIC DNA]</scope>
    <source>
        <strain evidence="8 9">NM07_P-09</strain>
    </source>
</reference>
<keyword evidence="9" id="KW-1185">Reference proteome</keyword>
<dbReference type="EMBL" id="SRYE01000004">
    <property type="protein sequence ID" value="TGY61782.1"/>
    <property type="molecule type" value="Genomic_DNA"/>
</dbReference>
<dbReference type="InterPro" id="IPR017501">
    <property type="entry name" value="Phage_infect_YhgE_C"/>
</dbReference>
<evidence type="ECO:0000313" key="9">
    <source>
        <dbReference type="Proteomes" id="UP000310263"/>
    </source>
</evidence>
<proteinExistence type="predicted"/>
<dbReference type="Proteomes" id="UP000310263">
    <property type="component" value="Unassembled WGS sequence"/>
</dbReference>
<evidence type="ECO:0000259" key="7">
    <source>
        <dbReference type="Pfam" id="PF12698"/>
    </source>
</evidence>
<dbReference type="NCBIfam" id="TIGR03061">
    <property type="entry name" value="pip_yhgE_Nterm"/>
    <property type="match status" value="1"/>
</dbReference>
<evidence type="ECO:0000256" key="4">
    <source>
        <dbReference type="ARBA" id="ARBA00023136"/>
    </source>
</evidence>
<feature type="transmembrane region" description="Helical" evidence="6">
    <location>
        <begin position="746"/>
        <end position="768"/>
    </location>
</feature>
<feature type="transmembrane region" description="Helical" evidence="6">
    <location>
        <begin position="595"/>
        <end position="614"/>
    </location>
</feature>
<comment type="subcellular location">
    <subcellularLocation>
        <location evidence="1">Membrane</location>
        <topology evidence="1">Multi-pass membrane protein</topology>
    </subcellularLocation>
</comment>
<evidence type="ECO:0000256" key="3">
    <source>
        <dbReference type="ARBA" id="ARBA00022989"/>
    </source>
</evidence>
<evidence type="ECO:0000256" key="1">
    <source>
        <dbReference type="ARBA" id="ARBA00004141"/>
    </source>
</evidence>
<dbReference type="InterPro" id="IPR051328">
    <property type="entry name" value="T7SS_ABC-Transporter"/>
</dbReference>
<evidence type="ECO:0000256" key="2">
    <source>
        <dbReference type="ARBA" id="ARBA00022692"/>
    </source>
</evidence>
<dbReference type="PANTHER" id="PTHR43077:SF10">
    <property type="entry name" value="TRANSPORT PERMEASE PROTEIN"/>
    <property type="match status" value="1"/>
</dbReference>
<comment type="caution">
    <text evidence="8">The sequence shown here is derived from an EMBL/GenBank/DDBJ whole genome shotgun (WGS) entry which is preliminary data.</text>
</comment>
<feature type="transmembrane region" description="Helical" evidence="6">
    <location>
        <begin position="693"/>
        <end position="712"/>
    </location>
</feature>
<feature type="transmembrane region" description="Helical" evidence="6">
    <location>
        <begin position="837"/>
        <end position="856"/>
    </location>
</feature>
<dbReference type="PANTHER" id="PTHR43077">
    <property type="entry name" value="TRANSPORT PERMEASE YVFS-RELATED"/>
    <property type="match status" value="1"/>
</dbReference>
<accession>A0A4S2F0I1</accession>
<protein>
    <submittedName>
        <fullName evidence="8">YhgE/Pip domain-containing protein</fullName>
    </submittedName>
</protein>
<keyword evidence="3 6" id="KW-1133">Transmembrane helix</keyword>
<gene>
    <name evidence="8" type="ORF">E5334_07190</name>
</gene>
<name>A0A4S2F0I1_9ACTN</name>
<keyword evidence="2 6" id="KW-0812">Transmembrane</keyword>
<dbReference type="OrthoDB" id="9811483at2"/>
<dbReference type="GO" id="GO:0140359">
    <property type="term" value="F:ABC-type transporter activity"/>
    <property type="evidence" value="ECO:0007669"/>
    <property type="project" value="InterPro"/>
</dbReference>
<feature type="transmembrane region" description="Helical" evidence="6">
    <location>
        <begin position="862"/>
        <end position="885"/>
    </location>
</feature>
<feature type="transmembrane region" description="Helical" evidence="6">
    <location>
        <begin position="78"/>
        <end position="97"/>
    </location>
</feature>
<dbReference type="NCBIfam" id="TIGR03062">
    <property type="entry name" value="pip_yhgE_Cterm"/>
    <property type="match status" value="1"/>
</dbReference>
<dbReference type="Gene3D" id="3.40.1710.10">
    <property type="entry name" value="abc type-2 transporter like domain"/>
    <property type="match status" value="1"/>
</dbReference>
<organism evidence="8 9">
    <name type="scientific">Muricaecibacterium torontonense</name>
    <dbReference type="NCBI Taxonomy" id="3032871"/>
    <lineage>
        <taxon>Bacteria</taxon>
        <taxon>Bacillati</taxon>
        <taxon>Actinomycetota</taxon>
        <taxon>Coriobacteriia</taxon>
        <taxon>Coriobacteriales</taxon>
        <taxon>Atopobiaceae</taxon>
        <taxon>Muricaecibacterium</taxon>
    </lineage>
</organism>
<dbReference type="AlphaFoldDB" id="A0A4S2F0I1"/>